<keyword evidence="4" id="KW-0158">Chromosome</keyword>
<evidence type="ECO:0000256" key="8">
    <source>
        <dbReference type="ARBA" id="ARBA00023054"/>
    </source>
</evidence>
<evidence type="ECO:0000313" key="15">
    <source>
        <dbReference type="Proteomes" id="UP000269721"/>
    </source>
</evidence>
<keyword evidence="6" id="KW-0227">DNA damage</keyword>
<evidence type="ECO:0000256" key="10">
    <source>
        <dbReference type="ARBA" id="ARBA00023204"/>
    </source>
</evidence>
<evidence type="ECO:0000256" key="3">
    <source>
        <dbReference type="ARBA" id="ARBA00006793"/>
    </source>
</evidence>
<protein>
    <submittedName>
        <fullName evidence="14">P-loop containing nucleoside triphosphate hydrolase protein</fullName>
    </submittedName>
</protein>
<keyword evidence="14" id="KW-0378">Hydrolase</keyword>
<keyword evidence="9" id="KW-0233">DNA recombination</keyword>
<gene>
    <name evidence="14" type="ORF">BDK51DRAFT_30722</name>
</gene>
<dbReference type="PANTHER" id="PTHR19306:SF6">
    <property type="entry name" value="STRUCTURAL MAINTENANCE OF CHROMOSOMES PROTEIN 6"/>
    <property type="match status" value="1"/>
</dbReference>
<evidence type="ECO:0000259" key="13">
    <source>
        <dbReference type="Pfam" id="PF13476"/>
    </source>
</evidence>
<dbReference type="GO" id="GO:0005634">
    <property type="term" value="C:nucleus"/>
    <property type="evidence" value="ECO:0007669"/>
    <property type="project" value="UniProtKB-SubCell"/>
</dbReference>
<dbReference type="EMBL" id="KZ997915">
    <property type="protein sequence ID" value="RKO86787.1"/>
    <property type="molecule type" value="Genomic_DNA"/>
</dbReference>
<dbReference type="GO" id="GO:0000724">
    <property type="term" value="P:double-strand break repair via homologous recombination"/>
    <property type="evidence" value="ECO:0007669"/>
    <property type="project" value="TreeGrafter"/>
</dbReference>
<dbReference type="GO" id="GO:0035861">
    <property type="term" value="C:site of double-strand break"/>
    <property type="evidence" value="ECO:0007669"/>
    <property type="project" value="TreeGrafter"/>
</dbReference>
<dbReference type="GO" id="GO:0030915">
    <property type="term" value="C:Smc5-Smc6 complex"/>
    <property type="evidence" value="ECO:0007669"/>
    <property type="project" value="TreeGrafter"/>
</dbReference>
<dbReference type="InterPro" id="IPR027417">
    <property type="entry name" value="P-loop_NTPase"/>
</dbReference>
<evidence type="ECO:0000256" key="2">
    <source>
        <dbReference type="ARBA" id="ARBA00004286"/>
    </source>
</evidence>
<dbReference type="InterPro" id="IPR038729">
    <property type="entry name" value="Rad50/SbcC_AAA"/>
</dbReference>
<comment type="subcellular location">
    <subcellularLocation>
        <location evidence="2">Chromosome</location>
    </subcellularLocation>
    <subcellularLocation>
        <location evidence="1">Nucleus</location>
    </subcellularLocation>
</comment>
<dbReference type="GO" id="GO:0003697">
    <property type="term" value="F:single-stranded DNA binding"/>
    <property type="evidence" value="ECO:0007669"/>
    <property type="project" value="TreeGrafter"/>
</dbReference>
<dbReference type="Proteomes" id="UP000269721">
    <property type="component" value="Unassembled WGS sequence"/>
</dbReference>
<organism evidence="14 15">
    <name type="scientific">Blyttiomyces helicus</name>
    <dbReference type="NCBI Taxonomy" id="388810"/>
    <lineage>
        <taxon>Eukaryota</taxon>
        <taxon>Fungi</taxon>
        <taxon>Fungi incertae sedis</taxon>
        <taxon>Chytridiomycota</taxon>
        <taxon>Chytridiomycota incertae sedis</taxon>
        <taxon>Chytridiomycetes</taxon>
        <taxon>Chytridiomycetes incertae sedis</taxon>
        <taxon>Blyttiomyces</taxon>
    </lineage>
</organism>
<dbReference type="AlphaFoldDB" id="A0A4V1IQJ6"/>
<name>A0A4V1IQJ6_9FUNG</name>
<keyword evidence="5" id="KW-0547">Nucleotide-binding</keyword>
<accession>A0A4V1IQJ6</accession>
<feature type="coiled-coil region" evidence="12">
    <location>
        <begin position="361"/>
        <end position="424"/>
    </location>
</feature>
<feature type="non-terminal residue" evidence="14">
    <location>
        <position position="1"/>
    </location>
</feature>
<feature type="coiled-coil region" evidence="12">
    <location>
        <begin position="649"/>
        <end position="711"/>
    </location>
</feature>
<evidence type="ECO:0000256" key="12">
    <source>
        <dbReference type="SAM" id="Coils"/>
    </source>
</evidence>
<evidence type="ECO:0000313" key="14">
    <source>
        <dbReference type="EMBL" id="RKO86787.1"/>
    </source>
</evidence>
<dbReference type="Gene3D" id="3.40.50.300">
    <property type="entry name" value="P-loop containing nucleotide triphosphate hydrolases"/>
    <property type="match status" value="1"/>
</dbReference>
<feature type="non-terminal residue" evidence="14">
    <location>
        <position position="780"/>
    </location>
</feature>
<evidence type="ECO:0000256" key="7">
    <source>
        <dbReference type="ARBA" id="ARBA00022840"/>
    </source>
</evidence>
<feature type="domain" description="Rad50/SbcC-type AAA" evidence="13">
    <location>
        <begin position="11"/>
        <end position="232"/>
    </location>
</feature>
<evidence type="ECO:0000256" key="1">
    <source>
        <dbReference type="ARBA" id="ARBA00004123"/>
    </source>
</evidence>
<dbReference type="GO" id="GO:0003684">
    <property type="term" value="F:damaged DNA binding"/>
    <property type="evidence" value="ECO:0007669"/>
    <property type="project" value="TreeGrafter"/>
</dbReference>
<keyword evidence="11" id="KW-0539">Nucleus</keyword>
<sequence>GTSGIGTIISVEMVNFMCHKYHQIDLGPKVNFIMGQNGSGKSTILTAITICLGGKASFTNRATTLKGFLKTGATSGQVTVKLRNKGQDAYKPEVYGDVIAVERNLVMEGSGSYKIRSAKGVVISTKRDELINICDHLRIQADNPMAILTQDTAKTFLSNSTPKDKYEFFLKGTQLSQLSGDYALVREYIDQLNSEIALKKEVLPELRDDVKKLERIWGDFEKAKGIQQETEQVYRELLWMTIVDLEKDVSVAQKAVRVAESKREKVLPQIEQLKLHANRRAQVATCDDEISAIQEEMEQSNAAVADINKRKGELDGELHETKRQIAEIVQEERRMNAAMREAQVISQTLDQKITEEREKLKTDFQAERQKKLDEIERLKTLEQEYERQLYDTLEAELNSKRGEETDAKKEVLNLSNRVQALESQRSTSATVFGQQIPRVLAAIEAYDRQGRWKGSKPIGPLGMFVKIQQPVFAQVVETLIASTMEAFAVDTVEDQDLLNDILRQNNWPAPAVRSTALAESPITTCSPSIGVWRYRERPTTVLSFPISSDVSPSGQPLSLMLIPSGPAPQFTHEIARNQFIIQSRIEKQVLVRTRQEGDQITRHGLPQNALGVYTPEGHKIGARAGGFSTQSMNLYRGPPRLIKDIEPVIREHKEKYQQAKQHAEALSNDVQQIVNHRHDLQGTRNDLRAKANEIRRDIGKAKDKAQELTESMQAEEPANVVGLEELKKAQDEKIAGIRSQFSGFEDQKSVFEEQKAAIVSQQAHIKSEFNVFHAKHQDLR</sequence>
<proteinExistence type="inferred from homology"/>
<comment type="similarity">
    <text evidence="3">Belongs to the SMC family. SMC6 subfamily.</text>
</comment>
<keyword evidence="15" id="KW-1185">Reference proteome</keyword>
<dbReference type="Pfam" id="PF13476">
    <property type="entry name" value="AAA_23"/>
    <property type="match status" value="1"/>
</dbReference>
<evidence type="ECO:0000256" key="5">
    <source>
        <dbReference type="ARBA" id="ARBA00022741"/>
    </source>
</evidence>
<evidence type="ECO:0000256" key="9">
    <source>
        <dbReference type="ARBA" id="ARBA00023172"/>
    </source>
</evidence>
<dbReference type="OrthoDB" id="10072614at2759"/>
<dbReference type="SUPFAM" id="SSF52540">
    <property type="entry name" value="P-loop containing nucleoside triphosphate hydrolases"/>
    <property type="match status" value="1"/>
</dbReference>
<evidence type="ECO:0000256" key="11">
    <source>
        <dbReference type="ARBA" id="ARBA00023242"/>
    </source>
</evidence>
<keyword evidence="8 12" id="KW-0175">Coiled coil</keyword>
<dbReference type="GO" id="GO:0005524">
    <property type="term" value="F:ATP binding"/>
    <property type="evidence" value="ECO:0007669"/>
    <property type="project" value="UniProtKB-KW"/>
</dbReference>
<dbReference type="GO" id="GO:0016887">
    <property type="term" value="F:ATP hydrolysis activity"/>
    <property type="evidence" value="ECO:0007669"/>
    <property type="project" value="InterPro"/>
</dbReference>
<keyword evidence="10" id="KW-0234">DNA repair</keyword>
<dbReference type="PANTHER" id="PTHR19306">
    <property type="entry name" value="STRUCTURAL MAINTENANCE OF CHROMOSOMES 5,6 SMC5, SMC6"/>
    <property type="match status" value="1"/>
</dbReference>
<evidence type="ECO:0000256" key="4">
    <source>
        <dbReference type="ARBA" id="ARBA00022454"/>
    </source>
</evidence>
<keyword evidence="7" id="KW-0067">ATP-binding</keyword>
<evidence type="ECO:0000256" key="6">
    <source>
        <dbReference type="ARBA" id="ARBA00022763"/>
    </source>
</evidence>
<reference evidence="15" key="1">
    <citation type="journal article" date="2018" name="Nat. Microbiol.">
        <title>Leveraging single-cell genomics to expand the fungal tree of life.</title>
        <authorList>
            <person name="Ahrendt S.R."/>
            <person name="Quandt C.A."/>
            <person name="Ciobanu D."/>
            <person name="Clum A."/>
            <person name="Salamov A."/>
            <person name="Andreopoulos B."/>
            <person name="Cheng J.F."/>
            <person name="Woyke T."/>
            <person name="Pelin A."/>
            <person name="Henrissat B."/>
            <person name="Reynolds N.K."/>
            <person name="Benny G.L."/>
            <person name="Smith M.E."/>
            <person name="James T.Y."/>
            <person name="Grigoriev I.V."/>
        </authorList>
    </citation>
    <scope>NUCLEOTIDE SEQUENCE [LARGE SCALE GENOMIC DNA]</scope>
</reference>